<accession>A0A0R3PIK3</accession>
<dbReference type="EMBL" id="UYYA01002390">
    <property type="protein sequence ID" value="VDM55766.1"/>
    <property type="molecule type" value="Genomic_DNA"/>
</dbReference>
<proteinExistence type="predicted"/>
<dbReference type="AlphaFoldDB" id="A0A0R3PIK3"/>
<dbReference type="GO" id="GO:0003924">
    <property type="term" value="F:GTPase activity"/>
    <property type="evidence" value="ECO:0007669"/>
    <property type="project" value="InterPro"/>
</dbReference>
<gene>
    <name evidence="2" type="ORF">ACOC_LOCUS4181</name>
</gene>
<evidence type="ECO:0000313" key="4">
    <source>
        <dbReference type="WBParaSite" id="ACOC_0000418001-mRNA-1"/>
    </source>
</evidence>
<keyword evidence="1" id="KW-0472">Membrane</keyword>
<dbReference type="Gene3D" id="3.40.50.300">
    <property type="entry name" value="P-loop containing nucleotide triphosphate hydrolases"/>
    <property type="match status" value="1"/>
</dbReference>
<organism evidence="4">
    <name type="scientific">Angiostrongylus costaricensis</name>
    <name type="common">Nematode worm</name>
    <dbReference type="NCBI Taxonomy" id="334426"/>
    <lineage>
        <taxon>Eukaryota</taxon>
        <taxon>Metazoa</taxon>
        <taxon>Ecdysozoa</taxon>
        <taxon>Nematoda</taxon>
        <taxon>Chromadorea</taxon>
        <taxon>Rhabditida</taxon>
        <taxon>Rhabditina</taxon>
        <taxon>Rhabditomorpha</taxon>
        <taxon>Strongyloidea</taxon>
        <taxon>Metastrongylidae</taxon>
        <taxon>Angiostrongylus</taxon>
    </lineage>
</organism>
<keyword evidence="1" id="KW-0812">Transmembrane</keyword>
<dbReference type="WBParaSite" id="ACOC_0000418001-mRNA-1">
    <property type="protein sequence ID" value="ACOC_0000418001-mRNA-1"/>
    <property type="gene ID" value="ACOC_0000418001"/>
</dbReference>
<dbReference type="PRINTS" id="PR00449">
    <property type="entry name" value="RASTRNSFRMNG"/>
</dbReference>
<sequence>MNGLTSERQVAHPIIPTTPSSYDVEKRRVLVKTISSAVGVGVAVGVFSHQQEPLQYRSAADLTSLQSVDKCSDDLTDPQNDRKFGDHSIVDEVKPHATHKHGPSETPPQYLALFALSIVVVGDHNCGKSCILLRFSENTFRTDHVSTLGVDFKLKTIKLGRDKVTVRNCTQFTFFFLSEWFPIFVFIAAFLYLPFSR</sequence>
<dbReference type="InterPro" id="IPR001806">
    <property type="entry name" value="Small_GTPase"/>
</dbReference>
<evidence type="ECO:0000313" key="3">
    <source>
        <dbReference type="Proteomes" id="UP000267027"/>
    </source>
</evidence>
<reference evidence="2 3" key="2">
    <citation type="submission" date="2018-11" db="EMBL/GenBank/DDBJ databases">
        <authorList>
            <consortium name="Pathogen Informatics"/>
        </authorList>
    </citation>
    <scope>NUCLEOTIDE SEQUENCE [LARGE SCALE GENOMIC DNA]</scope>
    <source>
        <strain evidence="2 3">Costa Rica</strain>
    </source>
</reference>
<evidence type="ECO:0000256" key="1">
    <source>
        <dbReference type="SAM" id="Phobius"/>
    </source>
</evidence>
<dbReference type="OrthoDB" id="9989112at2759"/>
<dbReference type="STRING" id="334426.A0A0R3PIK3"/>
<feature type="transmembrane region" description="Helical" evidence="1">
    <location>
        <begin position="172"/>
        <end position="193"/>
    </location>
</feature>
<dbReference type="PROSITE" id="PS51419">
    <property type="entry name" value="RAB"/>
    <property type="match status" value="1"/>
</dbReference>
<keyword evidence="1" id="KW-1133">Transmembrane helix</keyword>
<keyword evidence="3" id="KW-1185">Reference proteome</keyword>
<evidence type="ECO:0000313" key="2">
    <source>
        <dbReference type="EMBL" id="VDM55766.1"/>
    </source>
</evidence>
<dbReference type="GO" id="GO:0005525">
    <property type="term" value="F:GTP binding"/>
    <property type="evidence" value="ECO:0007669"/>
    <property type="project" value="InterPro"/>
</dbReference>
<protein>
    <submittedName>
        <fullName evidence="4">Ras-related protein Rab-32</fullName>
    </submittedName>
</protein>
<name>A0A0R3PIK3_ANGCS</name>
<dbReference type="Proteomes" id="UP000267027">
    <property type="component" value="Unassembled WGS sequence"/>
</dbReference>
<dbReference type="InterPro" id="IPR027417">
    <property type="entry name" value="P-loop_NTPase"/>
</dbReference>
<dbReference type="Pfam" id="PF00071">
    <property type="entry name" value="Ras"/>
    <property type="match status" value="1"/>
</dbReference>
<dbReference type="SUPFAM" id="SSF52540">
    <property type="entry name" value="P-loop containing nucleoside triphosphate hydrolases"/>
    <property type="match status" value="1"/>
</dbReference>
<reference evidence="4" key="1">
    <citation type="submission" date="2017-02" db="UniProtKB">
        <authorList>
            <consortium name="WormBaseParasite"/>
        </authorList>
    </citation>
    <scope>IDENTIFICATION</scope>
</reference>